<gene>
    <name evidence="1" type="ORF">NCS57_00016200</name>
</gene>
<reference evidence="1" key="1">
    <citation type="submission" date="2022-06" db="EMBL/GenBank/DDBJ databases">
        <title>Fusarium solani species complex genomes reveal bases of compartmentalisation and animal pathogenesis.</title>
        <authorList>
            <person name="Tsai I.J."/>
        </authorList>
    </citation>
    <scope>NUCLEOTIDE SEQUENCE</scope>
    <source>
        <strain evidence="1">Fu6.1</strain>
    </source>
</reference>
<accession>A0ACC0RB87</accession>
<protein>
    <submittedName>
        <fullName evidence="1">Uncharacterized protein</fullName>
    </submittedName>
</protein>
<comment type="caution">
    <text evidence="1">The sequence shown here is derived from an EMBL/GenBank/DDBJ whole genome shotgun (WGS) entry which is preliminary data.</text>
</comment>
<organism evidence="1 2">
    <name type="scientific">Fusarium keratoplasticum</name>
    <dbReference type="NCBI Taxonomy" id="1328300"/>
    <lineage>
        <taxon>Eukaryota</taxon>
        <taxon>Fungi</taxon>
        <taxon>Dikarya</taxon>
        <taxon>Ascomycota</taxon>
        <taxon>Pezizomycotina</taxon>
        <taxon>Sordariomycetes</taxon>
        <taxon>Hypocreomycetidae</taxon>
        <taxon>Hypocreales</taxon>
        <taxon>Nectriaceae</taxon>
        <taxon>Fusarium</taxon>
        <taxon>Fusarium solani species complex</taxon>
    </lineage>
</organism>
<dbReference type="Proteomes" id="UP001065298">
    <property type="component" value="Chromosome 1"/>
</dbReference>
<keyword evidence="2" id="KW-1185">Reference proteome</keyword>
<evidence type="ECO:0000313" key="2">
    <source>
        <dbReference type="Proteomes" id="UP001065298"/>
    </source>
</evidence>
<proteinExistence type="predicted"/>
<dbReference type="EMBL" id="CM046503">
    <property type="protein sequence ID" value="KAI8683518.1"/>
    <property type="molecule type" value="Genomic_DNA"/>
</dbReference>
<name>A0ACC0RB87_9HYPO</name>
<evidence type="ECO:0000313" key="1">
    <source>
        <dbReference type="EMBL" id="KAI8683518.1"/>
    </source>
</evidence>
<sequence length="1143" mass="124486">MQRVDPSADELSLEWGEDTIYCEATCAPKDVLYEGSDDEDYDNPISRKLRYEEAGQRYLDGKTPFLITASLKGPFDSKSGRWVNPWRSKHRTSGTSQGVRTSPGKLLRSAQVKRNVSIPETILTAPGDSLECHLPSPESLKQASVAGGHAYLEEDELAKVQEWREAIEPGDATRDRFWTSTPQSSLSVRKRKAKGSSWLKHLATKRRRTDIMESGSVNTPVPQRSHPITIVDDQDDYGDAPTTSFNSVPDRLPSSALAANRFFAPSQTSDWEGDTQAATDVDELVKPDRRSSAVSSNSSVKRVKRISPVRGLGKCTQDEEAKHAEDELSRDNIASMQAAATLSSPISQRQHMPATGRSTNCSQHGVQRQSQIKPVSPSQQPSQNYDAESYLSISSEDGESSNPSPAFETQDRSFCFKMRPKHIAVTEIVETSSLVPTSVSAEDHQASVSEEESWSGLSSVDEASGVLAQDDDTPRGKPNTEGLDIIIGGAPVTEPMDMDKPGMSSDLSSISSQEFTGFDLSEETPDDPCDEDTASDSSETGSDTAIMSSPTPVEEVIKIADTESSSDSEETDAEPQREEICVAVEDDNSSGVEETTDSEDETTEESTDQEEGGSANSSTASGNKSTQVSPQKDQNKASPVQCTPPRANSSIASPSHGASLLKSSVKKHISQSSWSKFARIAESPLASPIARRLHRKESNTPLPNTPITNKVLSRIGSNARAPPSQKQLSSPINGDENGHQTESSPNPGPKAAELVQTPSSIMPPTGTHAIEATTPQLEVQQTPGRAHDAMDVDQQDPKGDLPVPFSQQSPWAESKLSQYASMAMDRLPTIDSAQESTPMNKRHNSFVTTSPAAQTPWTEETTRIPMTRQTHIPVIAEGGHMAVDVPNTPEAALNANAQVQNEAPVITPAPVTRPAMPEPQFSVKSFASFMSSPESRPRKVRRASWRDSGSRLPSTQGILASATKNPWERSSSQRRVSWAPLPHETEGQESIPATPTPLVVPARAASPPPTTSIEDLPTSEDAKFRKHFNAVARRSNMAHGNAYYQRLLPSESQRTVGSPEPDAMAETFLTADQLRQKQQQQQQQNCNQHHLADHTKSDRETDESQDPLDMVEDVFREIGDFLEKWDVDNTKTPQPAQGPQSPW</sequence>